<dbReference type="CDD" id="cd12164">
    <property type="entry name" value="GDH_like_2"/>
    <property type="match status" value="1"/>
</dbReference>
<evidence type="ECO:0000256" key="1">
    <source>
        <dbReference type="ARBA" id="ARBA00023002"/>
    </source>
</evidence>
<feature type="domain" description="D-isomer specific 2-hydroxyacid dehydrogenase NAD-binding" evidence="3">
    <location>
        <begin position="101"/>
        <end position="271"/>
    </location>
</feature>
<dbReference type="SUPFAM" id="SSF51735">
    <property type="entry name" value="NAD(P)-binding Rossmann-fold domains"/>
    <property type="match status" value="1"/>
</dbReference>
<dbReference type="RefSeq" id="WP_163315974.1">
    <property type="nucleotide sequence ID" value="NZ_JAAGAA010000006.1"/>
</dbReference>
<keyword evidence="5" id="KW-1185">Reference proteome</keyword>
<comment type="caution">
    <text evidence="4">The sequence shown here is derived from an EMBL/GenBank/DDBJ whole genome shotgun (WGS) entry which is preliminary data.</text>
</comment>
<name>A0A6B2KRJ1_9NEIS</name>
<keyword evidence="4" id="KW-0670">Pyruvate</keyword>
<evidence type="ECO:0000256" key="2">
    <source>
        <dbReference type="ARBA" id="ARBA00023027"/>
    </source>
</evidence>
<evidence type="ECO:0000259" key="3">
    <source>
        <dbReference type="Pfam" id="PF02826"/>
    </source>
</evidence>
<dbReference type="PANTHER" id="PTHR43333">
    <property type="entry name" value="2-HACID_DH_C DOMAIN-CONTAINING PROTEIN"/>
    <property type="match status" value="1"/>
</dbReference>
<reference evidence="4 5" key="1">
    <citation type="submission" date="2020-02" db="EMBL/GenBank/DDBJ databases">
        <authorList>
            <person name="Yang Z."/>
        </authorList>
    </citation>
    <scope>NUCLEOTIDE SEQUENCE [LARGE SCALE GENOMIC DNA]</scope>
    <source>
        <strain evidence="4 5">HX-7-9</strain>
    </source>
</reference>
<dbReference type="InterPro" id="IPR006140">
    <property type="entry name" value="D-isomer_DH_NAD-bd"/>
</dbReference>
<protein>
    <submittedName>
        <fullName evidence="4">Glyoxylate/hydroxypyruvate reductase A</fullName>
    </submittedName>
</protein>
<proteinExistence type="predicted"/>
<gene>
    <name evidence="4" type="ORF">GZH52_08050</name>
</gene>
<keyword evidence="2" id="KW-0520">NAD</keyword>
<evidence type="ECO:0000313" key="4">
    <source>
        <dbReference type="EMBL" id="NDV12754.1"/>
    </source>
</evidence>
<dbReference type="Gene3D" id="3.40.50.720">
    <property type="entry name" value="NAD(P)-binding Rossmann-like Domain"/>
    <property type="match status" value="2"/>
</dbReference>
<dbReference type="InterPro" id="IPR036291">
    <property type="entry name" value="NAD(P)-bd_dom_sf"/>
</dbReference>
<organism evidence="4 5">
    <name type="scientific">Crenobacter caeni</name>
    <dbReference type="NCBI Taxonomy" id="2705474"/>
    <lineage>
        <taxon>Bacteria</taxon>
        <taxon>Pseudomonadati</taxon>
        <taxon>Pseudomonadota</taxon>
        <taxon>Betaproteobacteria</taxon>
        <taxon>Neisseriales</taxon>
        <taxon>Neisseriaceae</taxon>
        <taxon>Crenobacter</taxon>
    </lineage>
</organism>
<dbReference type="Proteomes" id="UP000482578">
    <property type="component" value="Unassembled WGS sequence"/>
</dbReference>
<dbReference type="GO" id="GO:0051287">
    <property type="term" value="F:NAD binding"/>
    <property type="evidence" value="ECO:0007669"/>
    <property type="project" value="InterPro"/>
</dbReference>
<accession>A0A6B2KRJ1</accession>
<dbReference type="AlphaFoldDB" id="A0A6B2KRJ1"/>
<dbReference type="GO" id="GO:0016491">
    <property type="term" value="F:oxidoreductase activity"/>
    <property type="evidence" value="ECO:0007669"/>
    <property type="project" value="UniProtKB-KW"/>
</dbReference>
<dbReference type="EMBL" id="JAAGAA010000006">
    <property type="protein sequence ID" value="NDV12754.1"/>
    <property type="molecule type" value="Genomic_DNA"/>
</dbReference>
<evidence type="ECO:0000313" key="5">
    <source>
        <dbReference type="Proteomes" id="UP000482578"/>
    </source>
</evidence>
<dbReference type="Pfam" id="PF02826">
    <property type="entry name" value="2-Hacid_dh_C"/>
    <property type="match status" value="1"/>
</dbReference>
<dbReference type="PANTHER" id="PTHR43333:SF1">
    <property type="entry name" value="D-ISOMER SPECIFIC 2-HYDROXYACID DEHYDROGENASE NAD-BINDING DOMAIN-CONTAINING PROTEIN"/>
    <property type="match status" value="1"/>
</dbReference>
<sequence>MIIVHHPSEGERYIAALRQALPGQPVIAADKAPDGSDAYFVCWQPPAGFFARFAAPRAVFVLGAGVNHLLERDDLPDDVPLVRLTDAGMAAQMLEYARYGVLTWQRDFDRYRAQQAERRWQVLPAVARSEVRVGVLGLGEMGGHVAAHLAADGYRVSGFSRTARDIRGVRCLSGPGALQALLEGSDVVVNLLPATTDTRQLLNARTLAHLPQGAALVHAGRGSQLDEDALLAALESGQLRFALLDVFADEPLPAGHPLWTHPGVTITPHVAAQTLPADAAAQIAGKLLQLEQGEPVAGLVERARGY</sequence>
<keyword evidence="1" id="KW-0560">Oxidoreductase</keyword>